<organism evidence="1">
    <name type="scientific">viral metagenome</name>
    <dbReference type="NCBI Taxonomy" id="1070528"/>
    <lineage>
        <taxon>unclassified sequences</taxon>
        <taxon>metagenomes</taxon>
        <taxon>organismal metagenomes</taxon>
    </lineage>
</organism>
<protein>
    <submittedName>
        <fullName evidence="1">Uncharacterized protein</fullName>
    </submittedName>
</protein>
<sequence length="984" mass="109988">MAEEFVPVKETEEFEPIEESLLKRIAKGIEEVVVGVPQAGLAIASGMVAPVAGGMAGLASLPAGPEKAAEVTGKVQEALTYTPEYETGKKVAKIVALPFEFYGEKVVHPIGEAIAGEAPSQPRAALAALIEGALGAAPAALPLIKGKPGGAWSAAREQLGTGAVSAWDKYLNPTKFSPWDKTVRGMVGTIQLEGLKTLEFAKELQRRVPDRVSREAIANYIQAGGDEILLIERMGKSKPEYQAGYERATKLTPNEKVIADELHKRFDDNFKKAVDADILDDYIENYIPQISDRATDITKRLYAEHNSGMLLKNPRFAKKRLYESYFDLEQAGRIPKNKDVAYLLQDYEHALAKSVATRAMVKELMEGVASDGRPLAHVAGYARTLASEDVLRAVGKGGKPLESGELIEALQRPEVQARFIRPKGRLEDFFDYKRPPDNPAFRKWKWIDADEAGKPSFLEGEIYLHPEIAQKVSNVFTPSALRKYWPTRMLLKGAANLKGVLLSFSGFHQVQVAEHAIFHKVNPIKVPKIDFNDPLTAKLVKAGTVVFDHMGENFFAEGLASTGLVNKIPGIGSYMQKYTNYLFRDYIPRIKVRMAQEAYNRNRAISRYKHLSDDQVAMLTADQANAAFGELNYAALGRNRTLQDFLRLTLLAPDFLEARFRFAGQAMRPYGQEQLMAAGVRGTLMYYTGARIINALLNDGDPKWDKPFSVIINNRDYSLRTVPGDVWHLVSDPRSFAMHRLNPTITRTAIEAGTQRNYMGRWRSWEDQFVDFFQSHTPIPSQDLFNKLFGSGPGKRNARWWDSIMSAWGIVAKEERSQALQKALEVNRRSAFAPVTKIQEKQSRVVQNYVDQIQEARRSNDPIEMDKVKAGIKADAQAGKLNVANIKKIMKNAANSPLQNALKPMAVENALYVWEFMSPQEKYDTAGIIMKKFTKLPKDRLDAIQEQIRAFSEELKRLNASKELTKTNIGTDTFEEVLEAERAK</sequence>
<evidence type="ECO:0000313" key="1">
    <source>
        <dbReference type="EMBL" id="QJA56707.1"/>
    </source>
</evidence>
<name>A0A6M3II15_9ZZZZ</name>
<proteinExistence type="predicted"/>
<dbReference type="EMBL" id="MT141235">
    <property type="protein sequence ID" value="QJA56707.1"/>
    <property type="molecule type" value="Genomic_DNA"/>
</dbReference>
<gene>
    <name evidence="1" type="ORF">MM415B01807_0005</name>
</gene>
<accession>A0A6M3II15</accession>
<reference evidence="1" key="1">
    <citation type="submission" date="2020-03" db="EMBL/GenBank/DDBJ databases">
        <title>The deep terrestrial virosphere.</title>
        <authorList>
            <person name="Holmfeldt K."/>
            <person name="Nilsson E."/>
            <person name="Simone D."/>
            <person name="Lopez-Fernandez M."/>
            <person name="Wu X."/>
            <person name="de Brujin I."/>
            <person name="Lundin D."/>
            <person name="Andersson A."/>
            <person name="Bertilsson S."/>
            <person name="Dopson M."/>
        </authorList>
    </citation>
    <scope>NUCLEOTIDE SEQUENCE</scope>
    <source>
        <strain evidence="1">MM415B01807</strain>
    </source>
</reference>
<dbReference type="AlphaFoldDB" id="A0A6M3II15"/>